<evidence type="ECO:0000313" key="1">
    <source>
        <dbReference type="EMBL" id="EEF65828.1"/>
    </source>
</evidence>
<dbReference type="AlphaFoldDB" id="B9YDX1"/>
<dbReference type="STRING" id="545696.HOLDEFILI_04045"/>
<dbReference type="HOGENOM" id="CLU_3168946_0_0_9"/>
<reference evidence="1 2" key="1">
    <citation type="submission" date="2008-12" db="EMBL/GenBank/DDBJ databases">
        <authorList>
            <person name="Fulton L."/>
            <person name="Clifton S."/>
            <person name="Fulton B."/>
            <person name="Xu J."/>
            <person name="Minx P."/>
            <person name="Pepin K.H."/>
            <person name="Johnson M."/>
            <person name="Bhonagiri V."/>
            <person name="Nash W.E."/>
            <person name="Mardis E.R."/>
            <person name="Wilson R.K."/>
        </authorList>
    </citation>
    <scope>NUCLEOTIDE SEQUENCE [LARGE SCALE GENOMIC DNA]</scope>
    <source>
        <strain evidence="1 2">DSM 12042</strain>
    </source>
</reference>
<gene>
    <name evidence="1" type="ORF">HOLDEFILI_04045</name>
</gene>
<accession>B9YDX1</accession>
<evidence type="ECO:0000313" key="2">
    <source>
        <dbReference type="Proteomes" id="UP000005950"/>
    </source>
</evidence>
<comment type="caution">
    <text evidence="1">The sequence shown here is derived from an EMBL/GenBank/DDBJ whole genome shotgun (WGS) entry which is preliminary data.</text>
</comment>
<protein>
    <submittedName>
        <fullName evidence="1">Uncharacterized protein</fullName>
    </submittedName>
</protein>
<proteinExistence type="predicted"/>
<name>B9YDX1_9FIRM</name>
<reference evidence="1 2" key="2">
    <citation type="submission" date="2009-02" db="EMBL/GenBank/DDBJ databases">
        <title>Draft genome sequence of Holdemania filiformis DSM 12042.</title>
        <authorList>
            <person name="Sudarsanam P."/>
            <person name="Ley R."/>
            <person name="Guruge J."/>
            <person name="Turnbaugh P.J."/>
            <person name="Mahowald M."/>
            <person name="Liep D."/>
            <person name="Gordon J."/>
        </authorList>
    </citation>
    <scope>NUCLEOTIDE SEQUENCE [LARGE SCALE GENOMIC DNA]</scope>
    <source>
        <strain evidence="1 2">DSM 12042</strain>
    </source>
</reference>
<sequence>MGKKQPINYFSNNSFFYALEILQAVFQMKKRKDQRSLYNESTEVEET</sequence>
<dbReference type="Proteomes" id="UP000005950">
    <property type="component" value="Unassembled WGS sequence"/>
</dbReference>
<dbReference type="EMBL" id="ACCF01000254">
    <property type="protein sequence ID" value="EEF65828.1"/>
    <property type="molecule type" value="Genomic_DNA"/>
</dbReference>
<organism evidence="1 2">
    <name type="scientific">Holdemania filiformis DSM 12042</name>
    <dbReference type="NCBI Taxonomy" id="545696"/>
    <lineage>
        <taxon>Bacteria</taxon>
        <taxon>Bacillati</taxon>
        <taxon>Bacillota</taxon>
        <taxon>Erysipelotrichia</taxon>
        <taxon>Erysipelotrichales</taxon>
        <taxon>Erysipelotrichaceae</taxon>
        <taxon>Holdemania</taxon>
    </lineage>
</organism>